<dbReference type="Gramene" id="RZC43599">
    <property type="protein sequence ID" value="RZC43599"/>
    <property type="gene ID" value="C5167_036550"/>
</dbReference>
<dbReference type="AlphaFoldDB" id="A0A4Y7I865"/>
<reference evidence="1 2" key="1">
    <citation type="journal article" date="2018" name="Science">
        <title>The opium poppy genome and morphinan production.</title>
        <authorList>
            <person name="Guo L."/>
            <person name="Winzer T."/>
            <person name="Yang X."/>
            <person name="Li Y."/>
            <person name="Ning Z."/>
            <person name="He Z."/>
            <person name="Teodor R."/>
            <person name="Lu Y."/>
            <person name="Bowser T.A."/>
            <person name="Graham I.A."/>
            <person name="Ye K."/>
        </authorList>
    </citation>
    <scope>NUCLEOTIDE SEQUENCE [LARGE SCALE GENOMIC DNA]</scope>
    <source>
        <strain evidence="2">cv. HN1</strain>
        <tissue evidence="1">Leaves</tissue>
    </source>
</reference>
<proteinExistence type="predicted"/>
<accession>A0A4Y7I865</accession>
<name>A0A4Y7I865_PAPSO</name>
<dbReference type="EMBL" id="CM010715">
    <property type="protein sequence ID" value="RZC43599.1"/>
    <property type="molecule type" value="Genomic_DNA"/>
</dbReference>
<organism evidence="1 2">
    <name type="scientific">Papaver somniferum</name>
    <name type="common">Opium poppy</name>
    <dbReference type="NCBI Taxonomy" id="3469"/>
    <lineage>
        <taxon>Eukaryota</taxon>
        <taxon>Viridiplantae</taxon>
        <taxon>Streptophyta</taxon>
        <taxon>Embryophyta</taxon>
        <taxon>Tracheophyta</taxon>
        <taxon>Spermatophyta</taxon>
        <taxon>Magnoliopsida</taxon>
        <taxon>Ranunculales</taxon>
        <taxon>Papaveraceae</taxon>
        <taxon>Papaveroideae</taxon>
        <taxon>Papaver</taxon>
    </lineage>
</organism>
<keyword evidence="2" id="KW-1185">Reference proteome</keyword>
<evidence type="ECO:0000313" key="2">
    <source>
        <dbReference type="Proteomes" id="UP000316621"/>
    </source>
</evidence>
<sequence length="167" mass="19039">MGLRSNRATSWAPGSNNNGKRLVNMHLKITWATLLEIVAINCNYKIVKFPVMSRIPTYPDWSITRQTSHVNFDANKMQAHNHILSFSVPQLFNYPWSMSYHFRGSRNKEKMSNNCIRDSLSAGLLSLVSNNVPEALNCKDFHKYLAWKFADVTELHDIPSIVASNLA</sequence>
<dbReference type="Proteomes" id="UP000316621">
    <property type="component" value="Chromosome 1"/>
</dbReference>
<evidence type="ECO:0000313" key="1">
    <source>
        <dbReference type="EMBL" id="RZC43599.1"/>
    </source>
</evidence>
<gene>
    <name evidence="1" type="ORF">C5167_036550</name>
</gene>
<protein>
    <submittedName>
        <fullName evidence="1">Uncharacterized protein</fullName>
    </submittedName>
</protein>